<sequence>MSNNTEYPPFIQFTVDHPSQTLGAWLAGGIGDLFLQGVIIVQTSNYYRRYRGDSWRLKCLVAVIAVLNVLKSIQTCAILWDKPASEVSGTFQRNVSSSIQLSDWVAVSLTKWYAAVETLTSEAIAVICQCYFVVRQVFRTLRLHRSSRLYRLYRIVGNMWMLVLCITPFLLAGIAGNIALTVLVFRAPSFYSQQAFNATATTALVGIMGSDAIVTGINGISKVELVKLVLFIDNRPRYILQDGQSYRTVTPVNLDTVTAAICAFLNLVFYLVLSPRGNGWFIAFNLWLPKLYTISMLFTILARQGIYADDPYVLTSRALNTVGSGVHVATTTSIHFSDARPAQRSRADGDRDRDRDAASSVYHDGNAKLREELSYQSQ</sequence>
<gene>
    <name evidence="3" type="ORF">EXIGLDRAFT_779847</name>
</gene>
<organism evidence="3 4">
    <name type="scientific">Exidia glandulosa HHB12029</name>
    <dbReference type="NCBI Taxonomy" id="1314781"/>
    <lineage>
        <taxon>Eukaryota</taxon>
        <taxon>Fungi</taxon>
        <taxon>Dikarya</taxon>
        <taxon>Basidiomycota</taxon>
        <taxon>Agaricomycotina</taxon>
        <taxon>Agaricomycetes</taxon>
        <taxon>Auriculariales</taxon>
        <taxon>Exidiaceae</taxon>
        <taxon>Exidia</taxon>
    </lineage>
</organism>
<evidence type="ECO:0000313" key="3">
    <source>
        <dbReference type="EMBL" id="KZV81322.1"/>
    </source>
</evidence>
<feature type="compositionally biased region" description="Basic and acidic residues" evidence="1">
    <location>
        <begin position="345"/>
        <end position="357"/>
    </location>
</feature>
<evidence type="ECO:0000313" key="4">
    <source>
        <dbReference type="Proteomes" id="UP000077266"/>
    </source>
</evidence>
<feature type="transmembrane region" description="Helical" evidence="2">
    <location>
        <begin position="155"/>
        <end position="185"/>
    </location>
</feature>
<dbReference type="InParanoid" id="A0A165BVN0"/>
<dbReference type="STRING" id="1314781.A0A165BVN0"/>
<keyword evidence="2" id="KW-0472">Membrane</keyword>
<feature type="transmembrane region" description="Helical" evidence="2">
    <location>
        <begin position="22"/>
        <end position="47"/>
    </location>
</feature>
<evidence type="ECO:0000256" key="1">
    <source>
        <dbReference type="SAM" id="MobiDB-lite"/>
    </source>
</evidence>
<dbReference type="EMBL" id="KV426400">
    <property type="protein sequence ID" value="KZV81322.1"/>
    <property type="molecule type" value="Genomic_DNA"/>
</dbReference>
<evidence type="ECO:0000256" key="2">
    <source>
        <dbReference type="SAM" id="Phobius"/>
    </source>
</evidence>
<keyword evidence="2" id="KW-1133">Transmembrane helix</keyword>
<feature type="region of interest" description="Disordered" evidence="1">
    <location>
        <begin position="337"/>
        <end position="367"/>
    </location>
</feature>
<dbReference type="Proteomes" id="UP000077266">
    <property type="component" value="Unassembled WGS sequence"/>
</dbReference>
<name>A0A165BVN0_EXIGL</name>
<feature type="transmembrane region" description="Helical" evidence="2">
    <location>
        <begin position="280"/>
        <end position="302"/>
    </location>
</feature>
<accession>A0A165BVN0</accession>
<dbReference type="AlphaFoldDB" id="A0A165BVN0"/>
<proteinExistence type="predicted"/>
<keyword evidence="2" id="KW-0812">Transmembrane</keyword>
<reference evidence="3 4" key="1">
    <citation type="journal article" date="2016" name="Mol. Biol. Evol.">
        <title>Comparative Genomics of Early-Diverging Mushroom-Forming Fungi Provides Insights into the Origins of Lignocellulose Decay Capabilities.</title>
        <authorList>
            <person name="Nagy L.G."/>
            <person name="Riley R."/>
            <person name="Tritt A."/>
            <person name="Adam C."/>
            <person name="Daum C."/>
            <person name="Floudas D."/>
            <person name="Sun H."/>
            <person name="Yadav J.S."/>
            <person name="Pangilinan J."/>
            <person name="Larsson K.H."/>
            <person name="Matsuura K."/>
            <person name="Barry K."/>
            <person name="Labutti K."/>
            <person name="Kuo R."/>
            <person name="Ohm R.A."/>
            <person name="Bhattacharya S.S."/>
            <person name="Shirouzu T."/>
            <person name="Yoshinaga Y."/>
            <person name="Martin F.M."/>
            <person name="Grigoriev I.V."/>
            <person name="Hibbett D.S."/>
        </authorList>
    </citation>
    <scope>NUCLEOTIDE SEQUENCE [LARGE SCALE GENOMIC DNA]</scope>
    <source>
        <strain evidence="3 4">HHB12029</strain>
    </source>
</reference>
<dbReference type="OrthoDB" id="3043769at2759"/>
<keyword evidence="4" id="KW-1185">Reference proteome</keyword>
<feature type="transmembrane region" description="Helical" evidence="2">
    <location>
        <begin position="256"/>
        <end position="273"/>
    </location>
</feature>
<protein>
    <submittedName>
        <fullName evidence="3">Uncharacterized protein</fullName>
    </submittedName>
</protein>